<dbReference type="PANTHER" id="PTHR10199">
    <property type="entry name" value="THROMBOSPONDIN"/>
    <property type="match status" value="1"/>
</dbReference>
<feature type="compositionally biased region" description="Pro residues" evidence="3">
    <location>
        <begin position="325"/>
        <end position="339"/>
    </location>
</feature>
<reference evidence="4" key="1">
    <citation type="journal article" date="2020" name="mSystems">
        <title>Genome- and Community-Level Interaction Insights into Carbon Utilization and Element Cycling Functions of Hydrothermarchaeota in Hydrothermal Sediment.</title>
        <authorList>
            <person name="Zhou Z."/>
            <person name="Liu Y."/>
            <person name="Xu W."/>
            <person name="Pan J."/>
            <person name="Luo Z.H."/>
            <person name="Li M."/>
        </authorList>
    </citation>
    <scope>NUCLEOTIDE SEQUENCE [LARGE SCALE GENOMIC DNA]</scope>
    <source>
        <strain evidence="4">HyVt-443</strain>
    </source>
</reference>
<dbReference type="Proteomes" id="UP000886251">
    <property type="component" value="Unassembled WGS sequence"/>
</dbReference>
<evidence type="ECO:0000256" key="3">
    <source>
        <dbReference type="SAM" id="MobiDB-lite"/>
    </source>
</evidence>
<evidence type="ECO:0000313" key="4">
    <source>
        <dbReference type="EMBL" id="HEB96322.1"/>
    </source>
</evidence>
<sequence>METLRLRFEHLPGGEGMQCSAADGSRQRERTLDREIRRFIEEDLCAEQTEEGQGGSSGTPMNNGQPRSRGEAPRPGSDTERSGQVRPVDRPGDRDRDGVSDAEDNCPMTYNPFQEDMDRDGKGDLCDDSDGDGILDARDNCPAVPNREQVDSDGNGIGDACQDSDFDGVSDANDNCPQNANPDQLDSDHNGIGDACEPVRQTGNMCASDNDCPIGYQCIDGRCRHNSTPGPQADGGRTPQPQDSGTGSVRSPVVQNRPEGQSTVQEALSLFGARERERDRAIRDRAGSSDRHAPRSGYTMRDLQRQMQRGRQQVGAISHGGQRPPGNPPQPPANHPRPPGAGRTSAHAPATGGTAVPASKPPRHRGTSPGNGAASSLYYLFQINARYREGKRPCRYESYQVMNLSPEDVDYYKQGLEQTVRTALGGRRIERISIRVKSSSPDKIVSPQGRGAWCFNP</sequence>
<dbReference type="InterPro" id="IPR028974">
    <property type="entry name" value="TSP_type-3_rpt"/>
</dbReference>
<dbReference type="Pfam" id="PF02412">
    <property type="entry name" value="TSP_3"/>
    <property type="match status" value="4"/>
</dbReference>
<organism evidence="4 5">
    <name type="scientific">Sedimenticola thiotaurini</name>
    <dbReference type="NCBI Taxonomy" id="1543721"/>
    <lineage>
        <taxon>Bacteria</taxon>
        <taxon>Pseudomonadati</taxon>
        <taxon>Pseudomonadota</taxon>
        <taxon>Gammaproteobacteria</taxon>
        <taxon>Chromatiales</taxon>
        <taxon>Sedimenticolaceae</taxon>
        <taxon>Sedimenticola</taxon>
    </lineage>
</organism>
<feature type="compositionally biased region" description="Basic and acidic residues" evidence="3">
    <location>
        <begin position="25"/>
        <end position="41"/>
    </location>
</feature>
<proteinExistence type="predicted"/>
<evidence type="ECO:0000256" key="1">
    <source>
        <dbReference type="ARBA" id="ARBA00022729"/>
    </source>
</evidence>
<dbReference type="Gene3D" id="4.10.1080.10">
    <property type="entry name" value="TSP type-3 repeat"/>
    <property type="match status" value="1"/>
</dbReference>
<comment type="caution">
    <text evidence="4">The sequence shown here is derived from an EMBL/GenBank/DDBJ whole genome shotgun (WGS) entry which is preliminary data.</text>
</comment>
<feature type="compositionally biased region" description="Basic and acidic residues" evidence="3">
    <location>
        <begin position="273"/>
        <end position="293"/>
    </location>
</feature>
<feature type="region of interest" description="Disordered" evidence="3">
    <location>
        <begin position="228"/>
        <end position="374"/>
    </location>
</feature>
<dbReference type="GO" id="GO:0005509">
    <property type="term" value="F:calcium ion binding"/>
    <property type="evidence" value="ECO:0007669"/>
    <property type="project" value="InterPro"/>
</dbReference>
<feature type="compositionally biased region" description="Low complexity" evidence="3">
    <location>
        <begin position="305"/>
        <end position="324"/>
    </location>
</feature>
<dbReference type="SUPFAM" id="SSF103647">
    <property type="entry name" value="TSP type-3 repeat"/>
    <property type="match status" value="1"/>
</dbReference>
<dbReference type="GO" id="GO:0007155">
    <property type="term" value="P:cell adhesion"/>
    <property type="evidence" value="ECO:0007669"/>
    <property type="project" value="InterPro"/>
</dbReference>
<feature type="region of interest" description="Disordered" evidence="3">
    <location>
        <begin position="1"/>
        <end position="193"/>
    </location>
</feature>
<dbReference type="EMBL" id="DRKP01000087">
    <property type="protein sequence ID" value="HEB96322.1"/>
    <property type="molecule type" value="Genomic_DNA"/>
</dbReference>
<accession>A0A831WAM9</accession>
<dbReference type="PROSITE" id="PS51234">
    <property type="entry name" value="TSP3"/>
    <property type="match status" value="2"/>
</dbReference>
<feature type="compositionally biased region" description="Polar residues" evidence="3">
    <location>
        <begin position="172"/>
        <end position="184"/>
    </location>
</feature>
<gene>
    <name evidence="4" type="ORF">ENI96_07810</name>
</gene>
<feature type="compositionally biased region" description="Polar residues" evidence="3">
    <location>
        <begin position="239"/>
        <end position="249"/>
    </location>
</feature>
<keyword evidence="2" id="KW-0106">Calcium</keyword>
<dbReference type="AlphaFoldDB" id="A0A831WAM9"/>
<evidence type="ECO:0000256" key="2">
    <source>
        <dbReference type="ARBA" id="ARBA00022837"/>
    </source>
</evidence>
<feature type="compositionally biased region" description="Basic and acidic residues" evidence="3">
    <location>
        <begin position="1"/>
        <end position="12"/>
    </location>
</feature>
<dbReference type="PANTHER" id="PTHR10199:SF100">
    <property type="entry name" value="THROMBOSPONDIN, ISOFORM A"/>
    <property type="match status" value="1"/>
</dbReference>
<keyword evidence="1" id="KW-0732">Signal</keyword>
<protein>
    <submittedName>
        <fullName evidence="4">Uncharacterized protein</fullName>
    </submittedName>
</protein>
<dbReference type="InterPro" id="IPR003367">
    <property type="entry name" value="Thrombospondin_3-like_rpt"/>
</dbReference>
<evidence type="ECO:0000313" key="5">
    <source>
        <dbReference type="Proteomes" id="UP000886251"/>
    </source>
</evidence>
<feature type="compositionally biased region" description="Basic and acidic residues" evidence="3">
    <location>
        <begin position="68"/>
        <end position="99"/>
    </location>
</feature>
<name>A0A831WAM9_9GAMM</name>
<dbReference type="InterPro" id="IPR017897">
    <property type="entry name" value="Thrombospondin_3_rpt"/>
</dbReference>